<evidence type="ECO:0000313" key="4">
    <source>
        <dbReference type="Proteomes" id="UP000325313"/>
    </source>
</evidence>
<protein>
    <submittedName>
        <fullName evidence="2">Uncharacterized protein</fullName>
    </submittedName>
</protein>
<dbReference type="Proteomes" id="UP000325313">
    <property type="component" value="Unassembled WGS sequence"/>
</dbReference>
<evidence type="ECO:0000313" key="3">
    <source>
        <dbReference type="Proteomes" id="UP000324748"/>
    </source>
</evidence>
<dbReference type="Proteomes" id="UP000324748">
    <property type="component" value="Unassembled WGS sequence"/>
</dbReference>
<comment type="caution">
    <text evidence="2">The sequence shown here is derived from an EMBL/GenBank/DDBJ whole genome shotgun (WGS) entry which is preliminary data.</text>
</comment>
<dbReference type="AlphaFoldDB" id="A0A5B0RZE2"/>
<dbReference type="EMBL" id="VSWC01000079">
    <property type="protein sequence ID" value="KAA1093924.1"/>
    <property type="molecule type" value="Genomic_DNA"/>
</dbReference>
<dbReference type="EMBL" id="VDEP01000115">
    <property type="protein sequence ID" value="KAA1129964.1"/>
    <property type="molecule type" value="Genomic_DNA"/>
</dbReference>
<keyword evidence="3" id="KW-1185">Reference proteome</keyword>
<organism evidence="2 4">
    <name type="scientific">Puccinia graminis f. sp. tritici</name>
    <dbReference type="NCBI Taxonomy" id="56615"/>
    <lineage>
        <taxon>Eukaryota</taxon>
        <taxon>Fungi</taxon>
        <taxon>Dikarya</taxon>
        <taxon>Basidiomycota</taxon>
        <taxon>Pucciniomycotina</taxon>
        <taxon>Pucciniomycetes</taxon>
        <taxon>Pucciniales</taxon>
        <taxon>Pucciniaceae</taxon>
        <taxon>Puccinia</taxon>
    </lineage>
</organism>
<name>A0A5B0RZE2_PUCGR</name>
<proteinExistence type="predicted"/>
<reference evidence="3 4" key="1">
    <citation type="submission" date="2019-05" db="EMBL/GenBank/DDBJ databases">
        <title>Emergence of the Ug99 lineage of the wheat stem rust pathogen through somatic hybridization.</title>
        <authorList>
            <person name="Li F."/>
            <person name="Upadhyaya N.M."/>
            <person name="Sperschneider J."/>
            <person name="Matny O."/>
            <person name="Nguyen-Phuc H."/>
            <person name="Mago R."/>
            <person name="Raley C."/>
            <person name="Miller M.E."/>
            <person name="Silverstein K.A.T."/>
            <person name="Henningsen E."/>
            <person name="Hirsch C.D."/>
            <person name="Visser B."/>
            <person name="Pretorius Z.A."/>
            <person name="Steffenson B.J."/>
            <person name="Schwessinger B."/>
            <person name="Dodds P.N."/>
            <person name="Figueroa M."/>
        </authorList>
    </citation>
    <scope>NUCLEOTIDE SEQUENCE [LARGE SCALE GENOMIC DNA]</scope>
    <source>
        <strain evidence="1">21-0</strain>
        <strain evidence="2 4">Ug99</strain>
    </source>
</reference>
<sequence>MTVISSSTTWTTSSEEPSALRITVDTSSFTRFTTISELCLRNASFDLKLVESGDGQHHDTRLSGCDRHALPTNRRMHAVLQ</sequence>
<evidence type="ECO:0000313" key="1">
    <source>
        <dbReference type="EMBL" id="KAA1093924.1"/>
    </source>
</evidence>
<evidence type="ECO:0000313" key="2">
    <source>
        <dbReference type="EMBL" id="KAA1129964.1"/>
    </source>
</evidence>
<gene>
    <name evidence="1" type="ORF">PGT21_002915</name>
    <name evidence="2" type="ORF">PGTUg99_002683</name>
</gene>
<accession>A0A5B0RZE2</accession>